<dbReference type="InterPro" id="IPR006530">
    <property type="entry name" value="YD"/>
</dbReference>
<accession>A0A9Q9UTC9</accession>
<comment type="caution">
    <text evidence="2">The sequence shown here is derived from an EMBL/GenBank/DDBJ whole genome shotgun (WGS) entry which is preliminary data.</text>
</comment>
<evidence type="ECO:0000313" key="2">
    <source>
        <dbReference type="EMBL" id="VWC16847.1"/>
    </source>
</evidence>
<dbReference type="Gene3D" id="2.60.120.380">
    <property type="match status" value="1"/>
</dbReference>
<organism evidence="2 3">
    <name type="scientific">Burkholderia arboris</name>
    <dbReference type="NCBI Taxonomy" id="488730"/>
    <lineage>
        <taxon>Bacteria</taxon>
        <taxon>Pseudomonadati</taxon>
        <taxon>Pseudomonadota</taxon>
        <taxon>Betaproteobacteria</taxon>
        <taxon>Burkholderiales</taxon>
        <taxon>Burkholderiaceae</taxon>
        <taxon>Burkholderia</taxon>
        <taxon>Burkholderia cepacia complex</taxon>
    </lineage>
</organism>
<feature type="domain" description="IPT/TIG" evidence="1">
    <location>
        <begin position="75"/>
        <end position="143"/>
    </location>
</feature>
<dbReference type="Pfam" id="PF01833">
    <property type="entry name" value="TIG"/>
    <property type="match status" value="1"/>
</dbReference>
<name>A0A9Q9UTC9_9BURK</name>
<dbReference type="AlphaFoldDB" id="A0A9Q9UTC9"/>
<evidence type="ECO:0000313" key="3">
    <source>
        <dbReference type="Proteomes" id="UP000494172"/>
    </source>
</evidence>
<sequence length="786" mass="80315">MRRRLLRTIHIVWIGVVLVWIGFSGVSIADPINYSYDELGRLVSVVDGSGEAAVYEYDAAGNILSIVRKSGPISVLSVTPRQAPVNSIVTVSGYGFSSAANENSVTFDGVAATVVSASQTQLLVRVPSGAASGLVTVSAPAGTAASLKTFSVSVDVTPTLTSVSPTVAAPGDAISILGSNFQATNELNNLSLNLRSAFVQSSTGTTITSSVPMGATSGRVGVTTPFGRVDNGPDLFVPPSPYTVASVDSVGRMNLDGPGTVAVGAAGKIGLKVFDGHFGQRASVLMNSTTFTKCTLGSLRILSPLGEPIAQSNLCATSFTGSFSLPVDGSYTVLVLPESSDTGNVSLTAYDATDATGTISPGGSPVALSTTKPGQQISLTFAGIASKRISLLAGLDSSMSKACVYFSITSPDGSTLLPEKLSCGSTYFSGVQPLPSSGNYTIRLRPTVTNVGAVTFTLYDVPQDATAAISSDGTPVGLSVSTPGQRMNLTFNGITGQKISLVADIASPLWQNCEYFSITSPDGSLLLPQKLNCNTSFFSGVITLPSSGTYSILLAPASTTVGSATFKLYTVPPDTTGTIVANGTPIGIVVSAPGQKGSLTFSASTGDRISLNVSPDSSMAQACQGVAVTNPDGSTVTSTNVCFSGFFSGAITLAQTGTYKIQLTPSGTSMGTMTFSLYGVPPDVTGVISIGGSAVPVTLSTPGQSAVLSFNGQAAQTVKLSVNVSKTCNYVAIYKPDGTDLLSRTMFCSSNYTSSVLTLPITGTYQIKLTPSSTSVGSATFNLTNQ</sequence>
<dbReference type="Proteomes" id="UP000494172">
    <property type="component" value="Unassembled WGS sequence"/>
</dbReference>
<dbReference type="InterPro" id="IPR002909">
    <property type="entry name" value="IPT_dom"/>
</dbReference>
<gene>
    <name evidence="2" type="ORF">BAR24066_05588</name>
</gene>
<dbReference type="InterPro" id="IPR013783">
    <property type="entry name" value="Ig-like_fold"/>
</dbReference>
<dbReference type="NCBIfam" id="TIGR01643">
    <property type="entry name" value="YD_repeat_2x"/>
    <property type="match status" value="1"/>
</dbReference>
<protein>
    <recommendedName>
        <fullName evidence="1">IPT/TIG domain-containing protein</fullName>
    </recommendedName>
</protein>
<dbReference type="InterPro" id="IPR031325">
    <property type="entry name" value="RHS_repeat"/>
</dbReference>
<dbReference type="Pfam" id="PF05593">
    <property type="entry name" value="RHS_repeat"/>
    <property type="match status" value="1"/>
</dbReference>
<dbReference type="EMBL" id="CABVPX010000028">
    <property type="protein sequence ID" value="VWC16847.1"/>
    <property type="molecule type" value="Genomic_DNA"/>
</dbReference>
<dbReference type="InterPro" id="IPR014756">
    <property type="entry name" value="Ig_E-set"/>
</dbReference>
<evidence type="ECO:0000259" key="1">
    <source>
        <dbReference type="Pfam" id="PF01833"/>
    </source>
</evidence>
<dbReference type="SUPFAM" id="SSF81296">
    <property type="entry name" value="E set domains"/>
    <property type="match status" value="2"/>
</dbReference>
<reference evidence="2 3" key="1">
    <citation type="submission" date="2019-09" db="EMBL/GenBank/DDBJ databases">
        <authorList>
            <person name="Depoorter E."/>
        </authorList>
    </citation>
    <scope>NUCLEOTIDE SEQUENCE [LARGE SCALE GENOMIC DNA]</scope>
    <source>
        <strain evidence="2">LMG 24066</strain>
    </source>
</reference>
<proteinExistence type="predicted"/>
<dbReference type="Gene3D" id="2.60.40.10">
    <property type="entry name" value="Immunoglobulins"/>
    <property type="match status" value="2"/>
</dbReference>